<organism evidence="5 6">
    <name type="scientific">Vibrio gelatinilyticus</name>
    <dbReference type="NCBI Taxonomy" id="2893468"/>
    <lineage>
        <taxon>Bacteria</taxon>
        <taxon>Pseudomonadati</taxon>
        <taxon>Pseudomonadota</taxon>
        <taxon>Gammaproteobacteria</taxon>
        <taxon>Vibrionales</taxon>
        <taxon>Vibrionaceae</taxon>
        <taxon>Vibrio</taxon>
    </lineage>
</organism>
<dbReference type="PROSITE" id="PS00329">
    <property type="entry name" value="HSP70_2"/>
    <property type="match status" value="1"/>
</dbReference>
<evidence type="ECO:0000256" key="3">
    <source>
        <dbReference type="ARBA" id="ARBA00022840"/>
    </source>
</evidence>
<dbReference type="PROSITE" id="PS00297">
    <property type="entry name" value="HSP70_1"/>
    <property type="match status" value="1"/>
</dbReference>
<dbReference type="Gene3D" id="3.90.640.10">
    <property type="entry name" value="Actin, Chain A, domain 4"/>
    <property type="match status" value="1"/>
</dbReference>
<dbReference type="RefSeq" id="WP_244354891.1">
    <property type="nucleotide sequence ID" value="NZ_JAJNNZ010000002.1"/>
</dbReference>
<dbReference type="SUPFAM" id="SSF53067">
    <property type="entry name" value="Actin-like ATPase domain"/>
    <property type="match status" value="2"/>
</dbReference>
<dbReference type="InterPro" id="IPR013126">
    <property type="entry name" value="Hsp_70_fam"/>
</dbReference>
<gene>
    <name evidence="5" type="ORF">LNL84_02270</name>
</gene>
<dbReference type="PANTHER" id="PTHR19375">
    <property type="entry name" value="HEAT SHOCK PROTEIN 70KDA"/>
    <property type="match status" value="1"/>
</dbReference>
<dbReference type="GO" id="GO:0140662">
    <property type="term" value="F:ATP-dependent protein folding chaperone"/>
    <property type="evidence" value="ECO:0007669"/>
    <property type="project" value="InterPro"/>
</dbReference>
<reference evidence="5" key="1">
    <citation type="submission" date="2021-11" db="EMBL/GenBank/DDBJ databases">
        <title>Vibrio ZSDE26 sp. nov. and Vibrio ZSDZ34 sp. nov., isolated from coastal seawater in Qingdao.</title>
        <authorList>
            <person name="Zhang P."/>
        </authorList>
    </citation>
    <scope>NUCLEOTIDE SEQUENCE</scope>
    <source>
        <strain evidence="5">ZSDZ34</strain>
    </source>
</reference>
<proteinExistence type="inferred from homology"/>
<protein>
    <submittedName>
        <fullName evidence="5">Hsp70 family protein</fullName>
    </submittedName>
</protein>
<dbReference type="PRINTS" id="PR00301">
    <property type="entry name" value="HEATSHOCK70"/>
</dbReference>
<dbReference type="Gene3D" id="3.30.420.40">
    <property type="match status" value="2"/>
</dbReference>
<comment type="caution">
    <text evidence="5">The sequence shown here is derived from an EMBL/GenBank/DDBJ whole genome shotgun (WGS) entry which is preliminary data.</text>
</comment>
<name>A0A9X1W8Y0_9VIBR</name>
<accession>A0A9X1W8Y0</accession>
<sequence>MMMYIGIDLGTTFSLVSYLNPQGIPALFHDCHEVDEYRTPSCVYISENGVLVGSALEELLDDEPELTQARFFKLALGQSQVVYHDELGRDWSPQGLSALVLKKLLKDVQAATPELIEGALIAVPANFTDGQRKATKEAAKLAGLKHVKLVEEPVAAATFYGYQQQGDNTYFVYDLGGGTFDATVLQVGEQGLYALATQGSNTHGGKHIDDIIIAYVMDEFERRYGQCKLDAANQTKLRRYAQEVKVKLSKPGKSHLSKTLVIAGQTLDFILTQDKFNQLLEEFVEQTLQVCEHCLQAAGMDWSFIDTLLLTGGSSLLPLVKDKVAKAAGRSPNDLVCRQPHQAVAYGAALLAEQMFVTSPTKSKTLQGVCSYNLGFRAIGSDGKPKVKVLIAQNSPVPALASHTFYTNRDDQTRMVLEVVQQRDDEEPISLGVSSFLIENPKKHHGIEVTLGYDLEGLVTISAKDPATQKVIEHVLGEESLALNAQLLQEQQWLEQIEVNV</sequence>
<dbReference type="InterPro" id="IPR018181">
    <property type="entry name" value="Heat_shock_70_CS"/>
</dbReference>
<dbReference type="InterPro" id="IPR029047">
    <property type="entry name" value="HSP70_peptide-bd_sf"/>
</dbReference>
<evidence type="ECO:0000256" key="4">
    <source>
        <dbReference type="RuleBase" id="RU003322"/>
    </source>
</evidence>
<dbReference type="InterPro" id="IPR043129">
    <property type="entry name" value="ATPase_NBD"/>
</dbReference>
<dbReference type="Gene3D" id="2.60.34.10">
    <property type="entry name" value="Substrate Binding Domain Of DNAk, Chain A, domain 1"/>
    <property type="match status" value="1"/>
</dbReference>
<keyword evidence="6" id="KW-1185">Reference proteome</keyword>
<keyword evidence="2 4" id="KW-0547">Nucleotide-binding</keyword>
<evidence type="ECO:0000313" key="5">
    <source>
        <dbReference type="EMBL" id="MCJ2375651.1"/>
    </source>
</evidence>
<dbReference type="GO" id="GO:0005524">
    <property type="term" value="F:ATP binding"/>
    <property type="evidence" value="ECO:0007669"/>
    <property type="project" value="UniProtKB-KW"/>
</dbReference>
<dbReference type="Proteomes" id="UP001139488">
    <property type="component" value="Unassembled WGS sequence"/>
</dbReference>
<dbReference type="SUPFAM" id="SSF100920">
    <property type="entry name" value="Heat shock protein 70kD (HSP70), peptide-binding domain"/>
    <property type="match status" value="1"/>
</dbReference>
<keyword evidence="3 4" id="KW-0067">ATP-binding</keyword>
<comment type="similarity">
    <text evidence="1 4">Belongs to the heat shock protein 70 family.</text>
</comment>
<dbReference type="EMBL" id="JAJNNZ010000002">
    <property type="protein sequence ID" value="MCJ2375651.1"/>
    <property type="molecule type" value="Genomic_DNA"/>
</dbReference>
<evidence type="ECO:0000256" key="2">
    <source>
        <dbReference type="ARBA" id="ARBA00022741"/>
    </source>
</evidence>
<evidence type="ECO:0000256" key="1">
    <source>
        <dbReference type="ARBA" id="ARBA00007381"/>
    </source>
</evidence>
<evidence type="ECO:0000313" key="6">
    <source>
        <dbReference type="Proteomes" id="UP001139488"/>
    </source>
</evidence>
<dbReference type="Pfam" id="PF00012">
    <property type="entry name" value="HSP70"/>
    <property type="match status" value="1"/>
</dbReference>
<dbReference type="AlphaFoldDB" id="A0A9X1W8Y0"/>